<comment type="caution">
    <text evidence="1">The sequence shown here is derived from an EMBL/GenBank/DDBJ whole genome shotgun (WGS) entry which is preliminary data.</text>
</comment>
<dbReference type="Proteomes" id="UP000239549">
    <property type="component" value="Unassembled WGS sequence"/>
</dbReference>
<gene>
    <name evidence="1" type="ORF">DCCM_4048</name>
</gene>
<accession>A0A2L2XFB2</accession>
<dbReference type="AlphaFoldDB" id="A0A2L2XFB2"/>
<protein>
    <submittedName>
        <fullName evidence="1">Uncharacterized protein</fullName>
    </submittedName>
</protein>
<reference evidence="2" key="1">
    <citation type="submission" date="2018-02" db="EMBL/GenBank/DDBJ databases">
        <title>Genome sequence of Desulfocucumis palustris strain NAW-5.</title>
        <authorList>
            <person name="Watanabe M."/>
            <person name="Kojima H."/>
            <person name="Fukui M."/>
        </authorList>
    </citation>
    <scope>NUCLEOTIDE SEQUENCE [LARGE SCALE GENOMIC DNA]</scope>
    <source>
        <strain evidence="2">NAW-5</strain>
    </source>
</reference>
<evidence type="ECO:0000313" key="2">
    <source>
        <dbReference type="Proteomes" id="UP000239549"/>
    </source>
</evidence>
<dbReference type="EMBL" id="BFAV01000154">
    <property type="protein sequence ID" value="GBF34928.1"/>
    <property type="molecule type" value="Genomic_DNA"/>
</dbReference>
<evidence type="ECO:0000313" key="1">
    <source>
        <dbReference type="EMBL" id="GBF34928.1"/>
    </source>
</evidence>
<organism evidence="1 2">
    <name type="scientific">Desulfocucumis palustris</name>
    <dbReference type="NCBI Taxonomy" id="1898651"/>
    <lineage>
        <taxon>Bacteria</taxon>
        <taxon>Bacillati</taxon>
        <taxon>Bacillota</taxon>
        <taxon>Clostridia</taxon>
        <taxon>Eubacteriales</taxon>
        <taxon>Desulfocucumaceae</taxon>
        <taxon>Desulfocucumis</taxon>
    </lineage>
</organism>
<proteinExistence type="predicted"/>
<name>A0A2L2XFB2_9FIRM</name>
<keyword evidence="2" id="KW-1185">Reference proteome</keyword>
<sequence length="37" mass="4194">MGGRKSLHWDAIQMANNIVGHLYSFLYVGPLKRGSYL</sequence>